<dbReference type="STRING" id="1121302.SAMN02745163_01701"/>
<dbReference type="PANTHER" id="PTHR43418:SF4">
    <property type="entry name" value="MULTIFUNCTIONAL TRYPTOPHAN BIOSYNTHESIS PROTEIN"/>
    <property type="match status" value="1"/>
</dbReference>
<name>A0A1M6I5K8_9CLOT</name>
<dbReference type="GO" id="GO:0000162">
    <property type="term" value="P:L-tryptophan biosynthetic process"/>
    <property type="evidence" value="ECO:0007669"/>
    <property type="project" value="TreeGrafter"/>
</dbReference>
<dbReference type="InterPro" id="IPR006221">
    <property type="entry name" value="TrpG/PapA_dom"/>
</dbReference>
<dbReference type="EMBL" id="FQZB01000007">
    <property type="protein sequence ID" value="SHJ29728.1"/>
    <property type="molecule type" value="Genomic_DNA"/>
</dbReference>
<dbReference type="CDD" id="cd01743">
    <property type="entry name" value="GATase1_Anthranilate_Synthase"/>
    <property type="match status" value="1"/>
</dbReference>
<evidence type="ECO:0000313" key="4">
    <source>
        <dbReference type="Proteomes" id="UP000184310"/>
    </source>
</evidence>
<gene>
    <name evidence="3" type="ORF">SAMN02745163_01701</name>
</gene>
<protein>
    <submittedName>
        <fullName evidence="3">Anthranilate synthase component 2</fullName>
    </submittedName>
</protein>
<dbReference type="Gene3D" id="3.40.50.880">
    <property type="match status" value="1"/>
</dbReference>
<organism evidence="3 4">
    <name type="scientific">Clostridium cavendishii DSM 21758</name>
    <dbReference type="NCBI Taxonomy" id="1121302"/>
    <lineage>
        <taxon>Bacteria</taxon>
        <taxon>Bacillati</taxon>
        <taxon>Bacillota</taxon>
        <taxon>Clostridia</taxon>
        <taxon>Eubacteriales</taxon>
        <taxon>Clostridiaceae</taxon>
        <taxon>Clostridium</taxon>
    </lineage>
</organism>
<dbReference type="SUPFAM" id="SSF52317">
    <property type="entry name" value="Class I glutamine amidotransferase-like"/>
    <property type="match status" value="1"/>
</dbReference>
<dbReference type="Pfam" id="PF00117">
    <property type="entry name" value="GATase"/>
    <property type="match status" value="1"/>
</dbReference>
<reference evidence="3 4" key="1">
    <citation type="submission" date="2016-11" db="EMBL/GenBank/DDBJ databases">
        <authorList>
            <person name="Jaros S."/>
            <person name="Januszkiewicz K."/>
            <person name="Wedrychowicz H."/>
        </authorList>
    </citation>
    <scope>NUCLEOTIDE SEQUENCE [LARGE SCALE GENOMIC DNA]</scope>
    <source>
        <strain evidence="3 4">DSM 21758</strain>
    </source>
</reference>
<evidence type="ECO:0000313" key="3">
    <source>
        <dbReference type="EMBL" id="SHJ29728.1"/>
    </source>
</evidence>
<sequence>MILLIDNYDSFTYNLYQYLMEYIDVRVVKNDCITIEEINSLKPEGIVISPGPKAPKDIPQVKEIIKEFSSKIPILGVCLGHQAIVEVFGGRVIQAKEIVHGKTSLIKLKNRPLFNGIRKKLNVTRYHSLIADRESLPEDLEIIGETIEDNIIMAIKHKEYDVYGVQFHPESILTEKGKFIIMNFVEEICHGDRGNY</sequence>
<dbReference type="PRINTS" id="PR00099">
    <property type="entry name" value="CPSGATASE"/>
</dbReference>
<keyword evidence="4" id="KW-1185">Reference proteome</keyword>
<accession>A0A1M6I5K8</accession>
<dbReference type="PROSITE" id="PS51273">
    <property type="entry name" value="GATASE_TYPE_1"/>
    <property type="match status" value="1"/>
</dbReference>
<dbReference type="OrthoDB" id="9804328at2"/>
<dbReference type="Proteomes" id="UP000184310">
    <property type="component" value="Unassembled WGS sequence"/>
</dbReference>
<dbReference type="RefSeq" id="WP_072986242.1">
    <property type="nucleotide sequence ID" value="NZ_FQZB01000007.1"/>
</dbReference>
<dbReference type="InterPro" id="IPR017926">
    <property type="entry name" value="GATASE"/>
</dbReference>
<dbReference type="PRINTS" id="PR00097">
    <property type="entry name" value="ANTSNTHASEII"/>
</dbReference>
<evidence type="ECO:0000259" key="2">
    <source>
        <dbReference type="Pfam" id="PF00117"/>
    </source>
</evidence>
<dbReference type="InterPro" id="IPR050472">
    <property type="entry name" value="Anth_synth/Amidotransfase"/>
</dbReference>
<proteinExistence type="predicted"/>
<dbReference type="InterPro" id="IPR029062">
    <property type="entry name" value="Class_I_gatase-like"/>
</dbReference>
<dbReference type="FunFam" id="3.40.50.880:FF:000003">
    <property type="entry name" value="Anthranilate synthase component II"/>
    <property type="match status" value="1"/>
</dbReference>
<evidence type="ECO:0000256" key="1">
    <source>
        <dbReference type="ARBA" id="ARBA00022962"/>
    </source>
</evidence>
<dbReference type="PRINTS" id="PR00096">
    <property type="entry name" value="GATASE"/>
</dbReference>
<dbReference type="GO" id="GO:0004049">
    <property type="term" value="F:anthranilate synthase activity"/>
    <property type="evidence" value="ECO:0007669"/>
    <property type="project" value="TreeGrafter"/>
</dbReference>
<dbReference type="NCBIfam" id="TIGR00566">
    <property type="entry name" value="trpG_papA"/>
    <property type="match status" value="1"/>
</dbReference>
<dbReference type="PANTHER" id="PTHR43418">
    <property type="entry name" value="MULTIFUNCTIONAL TRYPTOPHAN BIOSYNTHESIS PROTEIN-RELATED"/>
    <property type="match status" value="1"/>
</dbReference>
<dbReference type="GO" id="GO:0005829">
    <property type="term" value="C:cytosol"/>
    <property type="evidence" value="ECO:0007669"/>
    <property type="project" value="TreeGrafter"/>
</dbReference>
<feature type="domain" description="Glutamine amidotransferase" evidence="2">
    <location>
        <begin position="3"/>
        <end position="186"/>
    </location>
</feature>
<keyword evidence="1" id="KW-0315">Glutamine amidotransferase</keyword>
<dbReference type="AlphaFoldDB" id="A0A1M6I5K8"/>